<dbReference type="Pfam" id="PF18139">
    <property type="entry name" value="LSDAT_euk"/>
    <property type="match status" value="1"/>
</dbReference>
<dbReference type="InterPro" id="IPR057366">
    <property type="entry name" value="TRPM-like"/>
</dbReference>
<reference evidence="14 16" key="2">
    <citation type="journal article" date="2013" name="Nature">
        <title>Insights into bilaterian evolution from three spiralian genomes.</title>
        <authorList>
            <person name="Simakov O."/>
            <person name="Marletaz F."/>
            <person name="Cho S.J."/>
            <person name="Edsinger-Gonzales E."/>
            <person name="Havlak P."/>
            <person name="Hellsten U."/>
            <person name="Kuo D.H."/>
            <person name="Larsson T."/>
            <person name="Lv J."/>
            <person name="Arendt D."/>
            <person name="Savage R."/>
            <person name="Osoegawa K."/>
            <person name="de Jong P."/>
            <person name="Grimwood J."/>
            <person name="Chapman J.A."/>
            <person name="Shapiro H."/>
            <person name="Aerts A."/>
            <person name="Otillar R.P."/>
            <person name="Terry A.Y."/>
            <person name="Boore J.L."/>
            <person name="Grigoriev I.V."/>
            <person name="Lindberg D.R."/>
            <person name="Seaver E.C."/>
            <person name="Weisblat D.A."/>
            <person name="Putnam N.H."/>
            <person name="Rokhsar D.S."/>
        </authorList>
    </citation>
    <scope>NUCLEOTIDE SEQUENCE</scope>
    <source>
        <strain evidence="14 16">I ESC-2004</strain>
    </source>
</reference>
<dbReference type="PANTHER" id="PTHR13800">
    <property type="entry name" value="TRANSIENT RECEPTOR POTENTIAL CATION CHANNEL, SUBFAMILY M, MEMBER 6"/>
    <property type="match status" value="1"/>
</dbReference>
<organism evidence="14">
    <name type="scientific">Capitella teleta</name>
    <name type="common">Polychaete worm</name>
    <dbReference type="NCBI Taxonomy" id="283909"/>
    <lineage>
        <taxon>Eukaryota</taxon>
        <taxon>Metazoa</taxon>
        <taxon>Spiralia</taxon>
        <taxon>Lophotrochozoa</taxon>
        <taxon>Annelida</taxon>
        <taxon>Polychaeta</taxon>
        <taxon>Sedentaria</taxon>
        <taxon>Scolecida</taxon>
        <taxon>Capitellidae</taxon>
        <taxon>Capitella</taxon>
    </lineage>
</organism>
<evidence type="ECO:0000256" key="5">
    <source>
        <dbReference type="ARBA" id="ARBA00023065"/>
    </source>
</evidence>
<evidence type="ECO:0000313" key="14">
    <source>
        <dbReference type="EMBL" id="ELT87598.1"/>
    </source>
</evidence>
<keyword evidence="7" id="KW-0407">Ion channel</keyword>
<feature type="coiled-coil region" evidence="8">
    <location>
        <begin position="1330"/>
        <end position="1364"/>
    </location>
</feature>
<evidence type="ECO:0000259" key="11">
    <source>
        <dbReference type="Pfam" id="PF00520"/>
    </source>
</evidence>
<feature type="domain" description="TRPM SLOG" evidence="12">
    <location>
        <begin position="169"/>
        <end position="428"/>
    </location>
</feature>
<dbReference type="GO" id="GO:0005886">
    <property type="term" value="C:plasma membrane"/>
    <property type="evidence" value="ECO:0007669"/>
    <property type="project" value="TreeGrafter"/>
</dbReference>
<reference evidence="16" key="1">
    <citation type="submission" date="2012-12" db="EMBL/GenBank/DDBJ databases">
        <authorList>
            <person name="Hellsten U."/>
            <person name="Grimwood J."/>
            <person name="Chapman J.A."/>
            <person name="Shapiro H."/>
            <person name="Aerts A."/>
            <person name="Otillar R.P."/>
            <person name="Terry A.Y."/>
            <person name="Boore J.L."/>
            <person name="Simakov O."/>
            <person name="Marletaz F."/>
            <person name="Cho S.-J."/>
            <person name="Edsinger-Gonzales E."/>
            <person name="Havlak P."/>
            <person name="Kuo D.-H."/>
            <person name="Larsson T."/>
            <person name="Lv J."/>
            <person name="Arendt D."/>
            <person name="Savage R."/>
            <person name="Osoegawa K."/>
            <person name="de Jong P."/>
            <person name="Lindberg D.R."/>
            <person name="Seaver E.C."/>
            <person name="Weisblat D.A."/>
            <person name="Putnam N.H."/>
            <person name="Grigoriev I.V."/>
            <person name="Rokhsar D.S."/>
        </authorList>
    </citation>
    <scope>NUCLEOTIDE SEQUENCE</scope>
    <source>
        <strain evidence="16">I ESC-2004</strain>
    </source>
</reference>
<dbReference type="Pfam" id="PF00520">
    <property type="entry name" value="Ion_trans"/>
    <property type="match status" value="1"/>
</dbReference>
<keyword evidence="3 10" id="KW-0812">Transmembrane</keyword>
<evidence type="ECO:0000313" key="16">
    <source>
        <dbReference type="Proteomes" id="UP000014760"/>
    </source>
</evidence>
<feature type="domain" description="TRPM-like" evidence="13">
    <location>
        <begin position="520"/>
        <end position="744"/>
    </location>
</feature>
<protein>
    <recommendedName>
        <fullName evidence="17">TRPM SLOG domain-containing protein</fullName>
    </recommendedName>
</protein>
<evidence type="ECO:0000256" key="9">
    <source>
        <dbReference type="SAM" id="MobiDB-lite"/>
    </source>
</evidence>
<keyword evidence="6 10" id="KW-0472">Membrane</keyword>
<keyword evidence="8" id="KW-0175">Coiled coil</keyword>
<dbReference type="Pfam" id="PF25508">
    <property type="entry name" value="TRPM2"/>
    <property type="match status" value="1"/>
</dbReference>
<evidence type="ECO:0000256" key="8">
    <source>
        <dbReference type="SAM" id="Coils"/>
    </source>
</evidence>
<dbReference type="OrthoDB" id="6238217at2759"/>
<dbReference type="PANTHER" id="PTHR13800:SF12">
    <property type="entry name" value="TRANSIENT RECEPTOR POTENTIAL CATION CHANNEL SUBFAMILY M MEMBER-LIKE 2"/>
    <property type="match status" value="1"/>
</dbReference>
<keyword evidence="16" id="KW-1185">Reference proteome</keyword>
<feature type="transmembrane region" description="Helical" evidence="10">
    <location>
        <begin position="764"/>
        <end position="785"/>
    </location>
</feature>
<evidence type="ECO:0008006" key="17">
    <source>
        <dbReference type="Google" id="ProtNLM"/>
    </source>
</evidence>
<feature type="transmembrane region" description="Helical" evidence="10">
    <location>
        <begin position="806"/>
        <end position="828"/>
    </location>
</feature>
<reference evidence="15" key="3">
    <citation type="submission" date="2015-06" db="UniProtKB">
        <authorList>
            <consortium name="EnsemblMetazoa"/>
        </authorList>
    </citation>
    <scope>IDENTIFICATION</scope>
</reference>
<proteinExistence type="predicted"/>
<dbReference type="GO" id="GO:0099604">
    <property type="term" value="F:ligand-gated calcium channel activity"/>
    <property type="evidence" value="ECO:0007669"/>
    <property type="project" value="TreeGrafter"/>
</dbReference>
<evidence type="ECO:0000256" key="7">
    <source>
        <dbReference type="ARBA" id="ARBA00023303"/>
    </source>
</evidence>
<evidence type="ECO:0000313" key="15">
    <source>
        <dbReference type="EnsemblMetazoa" id="CapteP226576"/>
    </source>
</evidence>
<evidence type="ECO:0000259" key="12">
    <source>
        <dbReference type="Pfam" id="PF18139"/>
    </source>
</evidence>
<feature type="transmembrane region" description="Helical" evidence="10">
    <location>
        <begin position="881"/>
        <end position="900"/>
    </location>
</feature>
<feature type="compositionally biased region" description="Basic and acidic residues" evidence="9">
    <location>
        <begin position="1258"/>
        <end position="1270"/>
    </location>
</feature>
<dbReference type="InterPro" id="IPR041491">
    <property type="entry name" value="TRPM_SLOG"/>
</dbReference>
<dbReference type="InterPro" id="IPR005821">
    <property type="entry name" value="Ion_trans_dom"/>
</dbReference>
<feature type="domain" description="Ion transport" evidence="11">
    <location>
        <begin position="815"/>
        <end position="1055"/>
    </location>
</feature>
<keyword evidence="2" id="KW-0813">Transport</keyword>
<evidence type="ECO:0000256" key="6">
    <source>
        <dbReference type="ARBA" id="ARBA00023136"/>
    </source>
</evidence>
<keyword evidence="5" id="KW-0406">Ion transport</keyword>
<dbReference type="OMA" id="ARWRQFW"/>
<feature type="transmembrane region" description="Helical" evidence="10">
    <location>
        <begin position="942"/>
        <end position="965"/>
    </location>
</feature>
<dbReference type="STRING" id="283909.R7T437"/>
<evidence type="ECO:0000259" key="13">
    <source>
        <dbReference type="Pfam" id="PF25508"/>
    </source>
</evidence>
<evidence type="ECO:0000256" key="2">
    <source>
        <dbReference type="ARBA" id="ARBA00022448"/>
    </source>
</evidence>
<evidence type="ECO:0000256" key="4">
    <source>
        <dbReference type="ARBA" id="ARBA00022989"/>
    </source>
</evidence>
<comment type="subcellular location">
    <subcellularLocation>
        <location evidence="1">Membrane</location>
        <topology evidence="1">Multi-pass membrane protein</topology>
    </subcellularLocation>
</comment>
<name>R7T437_CAPTE</name>
<dbReference type="EMBL" id="AMQN01003601">
    <property type="status" value="NOT_ANNOTATED_CDS"/>
    <property type="molecule type" value="Genomic_DNA"/>
</dbReference>
<dbReference type="EMBL" id="KB312243">
    <property type="protein sequence ID" value="ELT87598.1"/>
    <property type="molecule type" value="Genomic_DNA"/>
</dbReference>
<sequence length="1391" mass="160528">MTLQFSSSKSSVMPTSKIGSIRRLTVGELSPDTFPENIKRSRSPTSRNRFQRFNEEEEAAYNYELRKVNVISFLRNNIKRKECIHFVPKPSKQGLVKCHCGELPERHIKGTVGIPDYYQHGMTVLENDLGSVSKGDVWNAEEDIREFPTDAFGKIDFVYEGLGGRKPSKFVRLSNDTPIDLVVTLMKEHWKMDQPRKANLVITVIGGAKNFKLDGKKKEVFNRGMVEAAQTTNAWIITSGCNMGIMKAFGDSVSEAQSYNWDKHGMTHTLRCIGIAPWGYVERRSTLTSNDGHGSWNAQYKVNNIIRHGEPVSLNHNHTHFMLVDDGLRNRYGGVAEFRARLEKRLSSPVNPIDGEGDAGEGIPVVIVLVEGGYDALDDVYRSLTQRIPVVVCEGTGRAADILAYAFTHTVTTRRGERKMHEKHQPILEDKLHAAYGKTWTSRESAEEAAKLTCKYAEIVMKCCENENLITVFDMNKNEEFDLAILSALLKGQGAIDTKQLHDQLKLAITWNRCDIAEEKIFNLDMEWPTGSLDDIMTEALVDDKVNFVRLLLQNGLVMHEYLTVSRLRFLYNAAPKMSHLRMLLMKQCSNLVFCLKDVAELLRKLIGHHHEELYERDVPPDANDEDIFEQPFRELFLWSVLMNRQEMAKFLWERCHESIPSALAATTIFRSLASKVAHYDSDLLEVYNNNKQEFEQLAMKVLDECHNTDPEKASLLIGYKYKTWGDINCLEMAANAHDEEFLSSLCCQNTLDLMWKKGIASRWIGIVLAIFFPFLVLVRVRYMHDTVADPMSAREKFSTFFRAPAVKFASNVMMYVLFIFLYCYMLLFSYRATITTMEWIVLGWMFTLLVEEMFCQSRASSMLVRLIDWWNFSLFNRIDLVILLLAIIGFILRIVPGYFLEAKSVYAINCVLLYVRVLREYSASSFLGPKLVMIARMLQELILYMMILAVFLLAYGVSSLSLMYPVREFYGSFFKDVTYYPYWQIYGELYLEELEGRTDDCLGNSTMQSDGTPCPSFNWLVPVLTALYLLFGNLLLLNILIAIFNNVFNEIQTNSFRIWKFGLYFLVIEYEQKPMLAPPFIIFEHIFLVLRWFFKSTCCKPRAVGHFERHHEDMLDIFERECCKQYINRLKYFEQENLDSKIQFIYHRVDEMAKTMHDDRLLDQQMFEAEQNKLALKAQSRPPLVYRKTRSMMLQHQDSNSSLNAALAECGYNVPTPAPIREEEPEEEEDSQRAFSRWPSLQAVLTHKNRETLAANEEAKKKTVDKESSSEDDNYDELNFNRLRGTISDGTYARIGDVRVEEREEDSAERGTRSAWEANRQRSLVGGAVDLVNHRLDRLEVKLEKMEQQSKDSLYNIEALLRNAIFRGTASARGRLSRQTSRQERFEDLF</sequence>
<accession>R7T437</accession>
<feature type="region of interest" description="Disordered" evidence="9">
    <location>
        <begin position="1251"/>
        <end position="1274"/>
    </location>
</feature>
<feature type="transmembrane region" description="Helical" evidence="10">
    <location>
        <begin position="1027"/>
        <end position="1049"/>
    </location>
</feature>
<keyword evidence="4 10" id="KW-1133">Transmembrane helix</keyword>
<gene>
    <name evidence="14" type="ORF">CAPTEDRAFT_226576</name>
</gene>
<evidence type="ECO:0000256" key="1">
    <source>
        <dbReference type="ARBA" id="ARBA00004141"/>
    </source>
</evidence>
<dbReference type="Proteomes" id="UP000014760">
    <property type="component" value="Unassembled WGS sequence"/>
</dbReference>
<dbReference type="EnsemblMetazoa" id="CapteT226576">
    <property type="protein sequence ID" value="CapteP226576"/>
    <property type="gene ID" value="CapteG226576"/>
</dbReference>
<evidence type="ECO:0000256" key="10">
    <source>
        <dbReference type="SAM" id="Phobius"/>
    </source>
</evidence>
<dbReference type="InterPro" id="IPR050927">
    <property type="entry name" value="TRPM"/>
</dbReference>
<evidence type="ECO:0000256" key="3">
    <source>
        <dbReference type="ARBA" id="ARBA00022692"/>
    </source>
</evidence>
<dbReference type="HOGENOM" id="CLU_001390_0_3_1"/>